<dbReference type="PANTHER" id="PTHR11786:SF0">
    <property type="entry name" value="ARYLAMINE N-ACETYLTRANSFERASE 4-RELATED"/>
    <property type="match status" value="1"/>
</dbReference>
<dbReference type="InterPro" id="IPR053710">
    <property type="entry name" value="Arylamine_NAT_domain_sf"/>
</dbReference>
<proteinExistence type="inferred from homology"/>
<evidence type="ECO:0000313" key="3">
    <source>
        <dbReference type="Proteomes" id="UP000467700"/>
    </source>
</evidence>
<evidence type="ECO:0000313" key="2">
    <source>
        <dbReference type="EMBL" id="CAA7270417.1"/>
    </source>
</evidence>
<evidence type="ECO:0008006" key="4">
    <source>
        <dbReference type="Google" id="ProtNLM"/>
    </source>
</evidence>
<sequence>MCMEDEIRRGTLLNGAWIKKVPSYYSPAQAVQFLECMNLDLGLGEEEIAKGTAPTSQEALTRIVERFLITFPWENTQMHYSAEHLMDVSPEGLFNRMVVEKKGGSYCIGLNGLLLGMLRALGYRAYCSIAKANYGPIGGPLDYVPPTHRIIFVQPQAHSNQTYLVDTGHGFGLSTPILLSNEEDNTVQSLNSFEKLRLTRTPHPSSSLESSPGSEASTEIKWNLEAYQKKKDSLGSDWRVLYSFSEEEFHEEDFEAASFLISKRPVLRGLFWHHVVCTKNFVVPEEERTLHSRASANGTVMHAAKRCIDSSWLVGK</sequence>
<dbReference type="EMBL" id="CACVBS010000090">
    <property type="protein sequence ID" value="CAA7270417.1"/>
    <property type="molecule type" value="Genomic_DNA"/>
</dbReference>
<dbReference type="InterPro" id="IPR001447">
    <property type="entry name" value="Arylamine_N-AcTrfase"/>
</dbReference>
<accession>A0A8S0WT13</accession>
<dbReference type="Proteomes" id="UP000467700">
    <property type="component" value="Unassembled WGS sequence"/>
</dbReference>
<dbReference type="OrthoDB" id="10260017at2759"/>
<comment type="similarity">
    <text evidence="1">Belongs to the arylamine N-acetyltransferase family.</text>
</comment>
<organism evidence="2 3">
    <name type="scientific">Cyclocybe aegerita</name>
    <name type="common">Black poplar mushroom</name>
    <name type="synonym">Agrocybe aegerita</name>
    <dbReference type="NCBI Taxonomy" id="1973307"/>
    <lineage>
        <taxon>Eukaryota</taxon>
        <taxon>Fungi</taxon>
        <taxon>Dikarya</taxon>
        <taxon>Basidiomycota</taxon>
        <taxon>Agaricomycotina</taxon>
        <taxon>Agaricomycetes</taxon>
        <taxon>Agaricomycetidae</taxon>
        <taxon>Agaricales</taxon>
        <taxon>Agaricineae</taxon>
        <taxon>Bolbitiaceae</taxon>
        <taxon>Cyclocybe</taxon>
    </lineage>
</organism>
<evidence type="ECO:0000256" key="1">
    <source>
        <dbReference type="ARBA" id="ARBA00006547"/>
    </source>
</evidence>
<dbReference type="SUPFAM" id="SSF54001">
    <property type="entry name" value="Cysteine proteinases"/>
    <property type="match status" value="1"/>
</dbReference>
<name>A0A8S0WT13_CYCAE</name>
<keyword evidence="3" id="KW-1185">Reference proteome</keyword>
<gene>
    <name evidence="2" type="ORF">AAE3_LOCUS12542</name>
</gene>
<dbReference type="Pfam" id="PF00797">
    <property type="entry name" value="Acetyltransf_2"/>
    <property type="match status" value="1"/>
</dbReference>
<reference evidence="2 3" key="1">
    <citation type="submission" date="2020-01" db="EMBL/GenBank/DDBJ databases">
        <authorList>
            <person name="Gupta K D."/>
        </authorList>
    </citation>
    <scope>NUCLEOTIDE SEQUENCE [LARGE SCALE GENOMIC DNA]</scope>
</reference>
<dbReference type="Gene3D" id="3.30.2140.20">
    <property type="match status" value="1"/>
</dbReference>
<comment type="caution">
    <text evidence="2">The sequence shown here is derived from an EMBL/GenBank/DDBJ whole genome shotgun (WGS) entry which is preliminary data.</text>
</comment>
<dbReference type="AlphaFoldDB" id="A0A8S0WT13"/>
<dbReference type="InterPro" id="IPR038765">
    <property type="entry name" value="Papain-like_cys_pep_sf"/>
</dbReference>
<dbReference type="PANTHER" id="PTHR11786">
    <property type="entry name" value="N-HYDROXYARYLAMINE O-ACETYLTRANSFERASE"/>
    <property type="match status" value="1"/>
</dbReference>
<protein>
    <recommendedName>
        <fullName evidence="4">Arylamine N-acetyltransferase</fullName>
    </recommendedName>
</protein>
<dbReference type="GO" id="GO:0016407">
    <property type="term" value="F:acetyltransferase activity"/>
    <property type="evidence" value="ECO:0007669"/>
    <property type="project" value="InterPro"/>
</dbReference>